<name>A0ABV2V2Z2_9ACTN</name>
<dbReference type="RefSeq" id="WP_355398237.1">
    <property type="nucleotide sequence ID" value="NZ_JBEGHN010000006.1"/>
</dbReference>
<keyword evidence="2" id="KW-1185">Reference proteome</keyword>
<evidence type="ECO:0000313" key="1">
    <source>
        <dbReference type="EMBL" id="MET9847009.1"/>
    </source>
</evidence>
<accession>A0ABV2V2Z2</accession>
<dbReference type="EMBL" id="JBEXPZ010000026">
    <property type="protein sequence ID" value="MET9847009.1"/>
    <property type="molecule type" value="Genomic_DNA"/>
</dbReference>
<gene>
    <name evidence="1" type="ORF">ABZZ21_21075</name>
</gene>
<reference evidence="1 2" key="1">
    <citation type="submission" date="2024-06" db="EMBL/GenBank/DDBJ databases">
        <title>The Natural Products Discovery Center: Release of the First 8490 Sequenced Strains for Exploring Actinobacteria Biosynthetic Diversity.</title>
        <authorList>
            <person name="Kalkreuter E."/>
            <person name="Kautsar S.A."/>
            <person name="Yang D."/>
            <person name="Bader C.D."/>
            <person name="Teijaro C.N."/>
            <person name="Fluegel L."/>
            <person name="Davis C.M."/>
            <person name="Simpson J.R."/>
            <person name="Lauterbach L."/>
            <person name="Steele A.D."/>
            <person name="Gui C."/>
            <person name="Meng S."/>
            <person name="Li G."/>
            <person name="Viehrig K."/>
            <person name="Ye F."/>
            <person name="Su P."/>
            <person name="Kiefer A.F."/>
            <person name="Nichols A."/>
            <person name="Cepeda A.J."/>
            <person name="Yan W."/>
            <person name="Fan B."/>
            <person name="Jiang Y."/>
            <person name="Adhikari A."/>
            <person name="Zheng C.-J."/>
            <person name="Schuster L."/>
            <person name="Cowan T.M."/>
            <person name="Smanski M.J."/>
            <person name="Chevrette M.G."/>
            <person name="De Carvalho L.P.S."/>
            <person name="Shen B."/>
        </authorList>
    </citation>
    <scope>NUCLEOTIDE SEQUENCE [LARGE SCALE GENOMIC DNA]</scope>
    <source>
        <strain evidence="1 2">NPDC006434</strain>
    </source>
</reference>
<evidence type="ECO:0000313" key="2">
    <source>
        <dbReference type="Proteomes" id="UP001550210"/>
    </source>
</evidence>
<comment type="caution">
    <text evidence="1">The sequence shown here is derived from an EMBL/GenBank/DDBJ whole genome shotgun (WGS) entry which is preliminary data.</text>
</comment>
<proteinExistence type="predicted"/>
<dbReference type="Proteomes" id="UP001550210">
    <property type="component" value="Unassembled WGS sequence"/>
</dbReference>
<protein>
    <submittedName>
        <fullName evidence="1">Uncharacterized protein</fullName>
    </submittedName>
</protein>
<sequence>MNATVPARNSPSTWASRRTLRRYIEPKPAAATAPQHGKAAQ</sequence>
<organism evidence="1 2">
    <name type="scientific">Streptomyces ossamyceticus</name>
    <dbReference type="NCBI Taxonomy" id="249581"/>
    <lineage>
        <taxon>Bacteria</taxon>
        <taxon>Bacillati</taxon>
        <taxon>Actinomycetota</taxon>
        <taxon>Actinomycetes</taxon>
        <taxon>Kitasatosporales</taxon>
        <taxon>Streptomycetaceae</taxon>
        <taxon>Streptomyces</taxon>
    </lineage>
</organism>